<dbReference type="AlphaFoldDB" id="A0A9D4QEN9"/>
<sequence length="253" mass="27892">MAEGSERLFRRERKRRVDASLQLASMNNDLAQPACRIQSPTESLPDTNSSGRALHQFEGTRQNEQTVAHAPKLCGDSTVFVSDDVLHMVYQDVVGPVSSPISGGSRDNSIYLPPLQRRRHSSDVQSADYDHVSGAITSDDEESNVNFRQRLQAWAVESRCSHAAVTSLLSVLRSHTCFVSLPSTARTLLQTPGRVLNIRELAGGKFRHFCLEAGLRQSLLDCTHLPDELSLCFNIDGLPLVPSKRPFPAISTV</sequence>
<gene>
    <name evidence="1" type="ORF">HPB52_013152</name>
</gene>
<dbReference type="PANTHER" id="PTHR33053">
    <property type="entry name" value="PROTEIN, PUTATIVE-RELATED"/>
    <property type="match status" value="1"/>
</dbReference>
<comment type="caution">
    <text evidence="1">The sequence shown here is derived from an EMBL/GenBank/DDBJ whole genome shotgun (WGS) entry which is preliminary data.</text>
</comment>
<reference evidence="1" key="1">
    <citation type="journal article" date="2020" name="Cell">
        <title>Large-Scale Comparative Analyses of Tick Genomes Elucidate Their Genetic Diversity and Vector Capacities.</title>
        <authorList>
            <consortium name="Tick Genome and Microbiome Consortium (TIGMIC)"/>
            <person name="Jia N."/>
            <person name="Wang J."/>
            <person name="Shi W."/>
            <person name="Du L."/>
            <person name="Sun Y."/>
            <person name="Zhan W."/>
            <person name="Jiang J.F."/>
            <person name="Wang Q."/>
            <person name="Zhang B."/>
            <person name="Ji P."/>
            <person name="Bell-Sakyi L."/>
            <person name="Cui X.M."/>
            <person name="Yuan T.T."/>
            <person name="Jiang B.G."/>
            <person name="Yang W.F."/>
            <person name="Lam T.T."/>
            <person name="Chang Q.C."/>
            <person name="Ding S.J."/>
            <person name="Wang X.J."/>
            <person name="Zhu J.G."/>
            <person name="Ruan X.D."/>
            <person name="Zhao L."/>
            <person name="Wei J.T."/>
            <person name="Ye R.Z."/>
            <person name="Que T.C."/>
            <person name="Du C.H."/>
            <person name="Zhou Y.H."/>
            <person name="Cheng J.X."/>
            <person name="Dai P.F."/>
            <person name="Guo W.B."/>
            <person name="Han X.H."/>
            <person name="Huang E.J."/>
            <person name="Li L.F."/>
            <person name="Wei W."/>
            <person name="Gao Y.C."/>
            <person name="Liu J.Z."/>
            <person name="Shao H.Z."/>
            <person name="Wang X."/>
            <person name="Wang C.C."/>
            <person name="Yang T.C."/>
            <person name="Huo Q.B."/>
            <person name="Li W."/>
            <person name="Chen H.Y."/>
            <person name="Chen S.E."/>
            <person name="Zhou L.G."/>
            <person name="Ni X.B."/>
            <person name="Tian J.H."/>
            <person name="Sheng Y."/>
            <person name="Liu T."/>
            <person name="Pan Y.S."/>
            <person name="Xia L.Y."/>
            <person name="Li J."/>
            <person name="Zhao F."/>
            <person name="Cao W.C."/>
        </authorList>
    </citation>
    <scope>NUCLEOTIDE SEQUENCE</scope>
    <source>
        <strain evidence="1">Rsan-2018</strain>
    </source>
</reference>
<dbReference type="PANTHER" id="PTHR33053:SF24">
    <property type="entry name" value="TRANSPOSASE DOMAIN-CONTAINING PROTEIN"/>
    <property type="match status" value="1"/>
</dbReference>
<name>A0A9D4QEN9_RHISA</name>
<evidence type="ECO:0000313" key="2">
    <source>
        <dbReference type="Proteomes" id="UP000821837"/>
    </source>
</evidence>
<dbReference type="Proteomes" id="UP000821837">
    <property type="component" value="Chromosome 10"/>
</dbReference>
<keyword evidence="2" id="KW-1185">Reference proteome</keyword>
<protein>
    <submittedName>
        <fullName evidence="1">Uncharacterized protein</fullName>
    </submittedName>
</protein>
<reference evidence="1" key="2">
    <citation type="submission" date="2021-09" db="EMBL/GenBank/DDBJ databases">
        <authorList>
            <person name="Jia N."/>
            <person name="Wang J."/>
            <person name="Shi W."/>
            <person name="Du L."/>
            <person name="Sun Y."/>
            <person name="Zhan W."/>
            <person name="Jiang J."/>
            <person name="Wang Q."/>
            <person name="Zhang B."/>
            <person name="Ji P."/>
            <person name="Sakyi L.B."/>
            <person name="Cui X."/>
            <person name="Yuan T."/>
            <person name="Jiang B."/>
            <person name="Yang W."/>
            <person name="Lam T.T.-Y."/>
            <person name="Chang Q."/>
            <person name="Ding S."/>
            <person name="Wang X."/>
            <person name="Zhu J."/>
            <person name="Ruan X."/>
            <person name="Zhao L."/>
            <person name="Wei J."/>
            <person name="Que T."/>
            <person name="Du C."/>
            <person name="Cheng J."/>
            <person name="Dai P."/>
            <person name="Han X."/>
            <person name="Huang E."/>
            <person name="Gao Y."/>
            <person name="Liu J."/>
            <person name="Shao H."/>
            <person name="Ye R."/>
            <person name="Li L."/>
            <person name="Wei W."/>
            <person name="Wang X."/>
            <person name="Wang C."/>
            <person name="Huo Q."/>
            <person name="Li W."/>
            <person name="Guo W."/>
            <person name="Chen H."/>
            <person name="Chen S."/>
            <person name="Zhou L."/>
            <person name="Zhou L."/>
            <person name="Ni X."/>
            <person name="Tian J."/>
            <person name="Zhou Y."/>
            <person name="Sheng Y."/>
            <person name="Liu T."/>
            <person name="Pan Y."/>
            <person name="Xia L."/>
            <person name="Li J."/>
            <person name="Zhao F."/>
            <person name="Cao W."/>
        </authorList>
    </citation>
    <scope>NUCLEOTIDE SEQUENCE</scope>
    <source>
        <strain evidence="1">Rsan-2018</strain>
        <tissue evidence="1">Larvae</tissue>
    </source>
</reference>
<evidence type="ECO:0000313" key="1">
    <source>
        <dbReference type="EMBL" id="KAH7976410.1"/>
    </source>
</evidence>
<organism evidence="1 2">
    <name type="scientific">Rhipicephalus sanguineus</name>
    <name type="common">Brown dog tick</name>
    <name type="synonym">Ixodes sanguineus</name>
    <dbReference type="NCBI Taxonomy" id="34632"/>
    <lineage>
        <taxon>Eukaryota</taxon>
        <taxon>Metazoa</taxon>
        <taxon>Ecdysozoa</taxon>
        <taxon>Arthropoda</taxon>
        <taxon>Chelicerata</taxon>
        <taxon>Arachnida</taxon>
        <taxon>Acari</taxon>
        <taxon>Parasitiformes</taxon>
        <taxon>Ixodida</taxon>
        <taxon>Ixodoidea</taxon>
        <taxon>Ixodidae</taxon>
        <taxon>Rhipicephalinae</taxon>
        <taxon>Rhipicephalus</taxon>
        <taxon>Rhipicephalus</taxon>
    </lineage>
</organism>
<dbReference type="EMBL" id="JABSTV010001246">
    <property type="protein sequence ID" value="KAH7976410.1"/>
    <property type="molecule type" value="Genomic_DNA"/>
</dbReference>
<proteinExistence type="predicted"/>
<accession>A0A9D4QEN9</accession>